<dbReference type="Pfam" id="PF07727">
    <property type="entry name" value="RVT_2"/>
    <property type="match status" value="1"/>
</dbReference>
<proteinExistence type="predicted"/>
<evidence type="ECO:0000313" key="3">
    <source>
        <dbReference type="Proteomes" id="UP000030854"/>
    </source>
</evidence>
<dbReference type="EMBL" id="JNVN01001660">
    <property type="protein sequence ID" value="KHJ33034.1"/>
    <property type="molecule type" value="Genomic_DNA"/>
</dbReference>
<dbReference type="AlphaFoldDB" id="A0A0B1P8N8"/>
<comment type="caution">
    <text evidence="2">The sequence shown here is derived from an EMBL/GenBank/DDBJ whole genome shotgun (WGS) entry which is preliminary data.</text>
</comment>
<feature type="domain" description="Reverse transcriptase Ty1/copia-type" evidence="1">
    <location>
        <begin position="10"/>
        <end position="178"/>
    </location>
</feature>
<evidence type="ECO:0000313" key="2">
    <source>
        <dbReference type="EMBL" id="KHJ33034.1"/>
    </source>
</evidence>
<name>A0A0B1P8N8_UNCNE</name>
<reference evidence="2 3" key="1">
    <citation type="journal article" date="2014" name="BMC Genomics">
        <title>Adaptive genomic structural variation in the grape powdery mildew pathogen, Erysiphe necator.</title>
        <authorList>
            <person name="Jones L."/>
            <person name="Riaz S."/>
            <person name="Morales-Cruz A."/>
            <person name="Amrine K.C."/>
            <person name="McGuire B."/>
            <person name="Gubler W.D."/>
            <person name="Walker M.A."/>
            <person name="Cantu D."/>
        </authorList>
    </citation>
    <scope>NUCLEOTIDE SEQUENCE [LARGE SCALE GENOMIC DNA]</scope>
    <source>
        <strain evidence="3">c</strain>
    </source>
</reference>
<organism evidence="2 3">
    <name type="scientific">Uncinula necator</name>
    <name type="common">Grape powdery mildew</name>
    <dbReference type="NCBI Taxonomy" id="52586"/>
    <lineage>
        <taxon>Eukaryota</taxon>
        <taxon>Fungi</taxon>
        <taxon>Dikarya</taxon>
        <taxon>Ascomycota</taxon>
        <taxon>Pezizomycotina</taxon>
        <taxon>Leotiomycetes</taxon>
        <taxon>Erysiphales</taxon>
        <taxon>Erysiphaceae</taxon>
        <taxon>Erysiphe</taxon>
    </lineage>
</organism>
<dbReference type="HOGENOM" id="CLU_1090685_0_0_1"/>
<accession>A0A0B1P8N8</accession>
<dbReference type="STRING" id="52586.A0A0B1P8N8"/>
<keyword evidence="3" id="KW-1185">Reference proteome</keyword>
<gene>
    <name evidence="2" type="ORF">EV44_g5522</name>
</gene>
<sequence length="255" mass="29092">MRGLRLFNSRMVNEIKGKATPNPYEKSRLVIQAYHDLEKSNLLTQSPTIQRASQRLILVLTPSLLSTCSLCLRDISQAYVQSSTKLNREIIAKPPAEIASQMPENSVLKILKPLYGIPEAGTHWYNTYHKHHCEKLFMKTSTYDPCLLISDKKEIFGLVGMQTDDTLILGNKNFILLENDEIINANLLAKPIQTLSSENPLVFNGCILTFDEKDKSIKLLQKDQGKRIELIDDKLLTYKQDYFICRCTKSKSNKI</sequence>
<dbReference type="Proteomes" id="UP000030854">
    <property type="component" value="Unassembled WGS sequence"/>
</dbReference>
<dbReference type="InterPro" id="IPR013103">
    <property type="entry name" value="RVT_2"/>
</dbReference>
<protein>
    <recommendedName>
        <fullName evidence="1">Reverse transcriptase Ty1/copia-type domain-containing protein</fullName>
    </recommendedName>
</protein>
<evidence type="ECO:0000259" key="1">
    <source>
        <dbReference type="Pfam" id="PF07727"/>
    </source>
</evidence>